<feature type="compositionally biased region" description="Basic and acidic residues" evidence="1">
    <location>
        <begin position="378"/>
        <end position="391"/>
    </location>
</feature>
<accession>A0A2T7NVX8</accession>
<keyword evidence="4" id="KW-1185">Reference proteome</keyword>
<evidence type="ECO:0000313" key="3">
    <source>
        <dbReference type="EMBL" id="PVD25323.1"/>
    </source>
</evidence>
<comment type="caution">
    <text evidence="3">The sequence shown here is derived from an EMBL/GenBank/DDBJ whole genome shotgun (WGS) entry which is preliminary data.</text>
</comment>
<feature type="region of interest" description="Disordered" evidence="1">
    <location>
        <begin position="357"/>
        <end position="425"/>
    </location>
</feature>
<sequence>MDFTDNPNERDSSNPTSTPPEEAEDEGPADSLSFTLVVIACAFIGFLILIISLSVTWNTRQNSDIRLCGLEEGLPRSCLSSQSEDQPLQVQPAQDSQVQGLPEAQGLLQAETSRDSNVTRRRRTQHVTWNASVLGGDDYCDAAAGASDDAVEYISMDQLAEHPRASATQAPPSASPCDEELYQQDECAHSGRADSGSRHATLRDADACSGAANEPDVCRRPIVVDEGDYVTLIGLPAQPEAENSANAQGPLEAASDLRDAQAQGGEFLAEQSSMSVRITREELRRLQRQQQNIEDDIEEDGEQEGHGDKEVAHLTSSEEESLDEESLGEAQGGELLAEQSSMSVRITREELRRLQQLQRLQRQQQNIEDDNDEDDEQEGHGDKEATDRTSSEEEWLDDDQLTQEHQQLLRRRQNSDEDDKDCKKH</sequence>
<proteinExistence type="predicted"/>
<dbReference type="Proteomes" id="UP000245119">
    <property type="component" value="Linkage Group LG9"/>
</dbReference>
<dbReference type="EMBL" id="PZQS01000009">
    <property type="protein sequence ID" value="PVD25323.1"/>
    <property type="molecule type" value="Genomic_DNA"/>
</dbReference>
<feature type="compositionally biased region" description="Acidic residues" evidence="1">
    <location>
        <begin position="392"/>
        <end position="401"/>
    </location>
</feature>
<keyword evidence="2" id="KW-0812">Transmembrane</keyword>
<feature type="region of interest" description="Disordered" evidence="1">
    <location>
        <begin position="1"/>
        <end position="28"/>
    </location>
</feature>
<feature type="compositionally biased region" description="Basic and acidic residues" evidence="1">
    <location>
        <begin position="303"/>
        <end position="312"/>
    </location>
</feature>
<gene>
    <name evidence="3" type="ORF">C0Q70_15823</name>
</gene>
<feature type="transmembrane region" description="Helical" evidence="2">
    <location>
        <begin position="34"/>
        <end position="57"/>
    </location>
</feature>
<feature type="compositionally biased region" description="Low complexity" evidence="1">
    <location>
        <begin position="357"/>
        <end position="366"/>
    </location>
</feature>
<reference evidence="3 4" key="1">
    <citation type="submission" date="2018-04" db="EMBL/GenBank/DDBJ databases">
        <title>The genome of golden apple snail Pomacea canaliculata provides insight into stress tolerance and invasive adaptation.</title>
        <authorList>
            <person name="Liu C."/>
            <person name="Liu B."/>
            <person name="Ren Y."/>
            <person name="Zhang Y."/>
            <person name="Wang H."/>
            <person name="Li S."/>
            <person name="Jiang F."/>
            <person name="Yin L."/>
            <person name="Zhang G."/>
            <person name="Qian W."/>
            <person name="Fan W."/>
        </authorList>
    </citation>
    <scope>NUCLEOTIDE SEQUENCE [LARGE SCALE GENOMIC DNA]</scope>
    <source>
        <strain evidence="3">SZHN2017</strain>
        <tissue evidence="3">Muscle</tissue>
    </source>
</reference>
<evidence type="ECO:0000313" key="4">
    <source>
        <dbReference type="Proteomes" id="UP000245119"/>
    </source>
</evidence>
<feature type="region of interest" description="Disordered" evidence="1">
    <location>
        <begin position="163"/>
        <end position="183"/>
    </location>
</feature>
<feature type="compositionally biased region" description="Acidic residues" evidence="1">
    <location>
        <begin position="317"/>
        <end position="327"/>
    </location>
</feature>
<feature type="compositionally biased region" description="Low complexity" evidence="1">
    <location>
        <begin position="165"/>
        <end position="176"/>
    </location>
</feature>
<organism evidence="3 4">
    <name type="scientific">Pomacea canaliculata</name>
    <name type="common">Golden apple snail</name>
    <dbReference type="NCBI Taxonomy" id="400727"/>
    <lineage>
        <taxon>Eukaryota</taxon>
        <taxon>Metazoa</taxon>
        <taxon>Spiralia</taxon>
        <taxon>Lophotrochozoa</taxon>
        <taxon>Mollusca</taxon>
        <taxon>Gastropoda</taxon>
        <taxon>Caenogastropoda</taxon>
        <taxon>Architaenioglossa</taxon>
        <taxon>Ampullarioidea</taxon>
        <taxon>Ampullariidae</taxon>
        <taxon>Pomacea</taxon>
    </lineage>
</organism>
<dbReference type="AlphaFoldDB" id="A0A2T7NVX8"/>
<evidence type="ECO:0000256" key="1">
    <source>
        <dbReference type="SAM" id="MobiDB-lite"/>
    </source>
</evidence>
<feature type="region of interest" description="Disordered" evidence="1">
    <location>
        <begin position="294"/>
        <end position="341"/>
    </location>
</feature>
<evidence type="ECO:0000256" key="2">
    <source>
        <dbReference type="SAM" id="Phobius"/>
    </source>
</evidence>
<name>A0A2T7NVX8_POMCA</name>
<keyword evidence="2" id="KW-0472">Membrane</keyword>
<keyword evidence="2" id="KW-1133">Transmembrane helix</keyword>
<protein>
    <submittedName>
        <fullName evidence="3">Uncharacterized protein</fullName>
    </submittedName>
</protein>
<feature type="compositionally biased region" description="Acidic residues" evidence="1">
    <location>
        <begin position="367"/>
        <end position="377"/>
    </location>
</feature>